<organism evidence="6 7">
    <name type="scientific">Ruixingdingia sedimenti</name>
    <dbReference type="NCBI Taxonomy" id="3073604"/>
    <lineage>
        <taxon>Bacteria</taxon>
        <taxon>Pseudomonadati</taxon>
        <taxon>Pseudomonadota</taxon>
        <taxon>Alphaproteobacteria</taxon>
        <taxon>Rhodobacterales</taxon>
        <taxon>Paracoccaceae</taxon>
        <taxon>Ruixingdingia</taxon>
    </lineage>
</organism>
<dbReference type="Pfam" id="PF00126">
    <property type="entry name" value="HTH_1"/>
    <property type="match status" value="1"/>
</dbReference>
<evidence type="ECO:0000313" key="7">
    <source>
        <dbReference type="Proteomes" id="UP001247754"/>
    </source>
</evidence>
<keyword evidence="2" id="KW-0805">Transcription regulation</keyword>
<dbReference type="Gene3D" id="3.40.190.290">
    <property type="match status" value="1"/>
</dbReference>
<dbReference type="InterPro" id="IPR036388">
    <property type="entry name" value="WH-like_DNA-bd_sf"/>
</dbReference>
<dbReference type="InterPro" id="IPR000847">
    <property type="entry name" value="LysR_HTH_N"/>
</dbReference>
<evidence type="ECO:0000256" key="2">
    <source>
        <dbReference type="ARBA" id="ARBA00023015"/>
    </source>
</evidence>
<keyword evidence="3" id="KW-0238">DNA-binding</keyword>
<dbReference type="PROSITE" id="PS50931">
    <property type="entry name" value="HTH_LYSR"/>
    <property type="match status" value="1"/>
</dbReference>
<dbReference type="SUPFAM" id="SSF53850">
    <property type="entry name" value="Periplasmic binding protein-like II"/>
    <property type="match status" value="1"/>
</dbReference>
<evidence type="ECO:0000313" key="6">
    <source>
        <dbReference type="EMBL" id="MDR5654822.1"/>
    </source>
</evidence>
<protein>
    <submittedName>
        <fullName evidence="6">LysR family transcriptional regulator</fullName>
    </submittedName>
</protein>
<sequence length="303" mass="33078">MRRNLDSLAAFAVVAKERSFTRSAAGMGVSKSALSQTIRKLEEELGVRLLTRTTRGVGLTEAGRNLLQTVAPCLEEIETKVTTIMELREKPAGTLRLSAGEPAVHSIVYPVLRKLLPQYPDIRIEITTDYGLNDIVTGGYDGGIRLGKLISRDMIAVPIGPDIRMAVVGSPDYFGRHPIPETPQDLTLHNCIQLRYPSPTGMFIWAFGRGAERLELRVEGQIVVNSTALRMAAAIDGLGVAYMPEDQAIPEVAAGRLVRVLENWCPLGAGWHLYYPSRRNPSAAFGLFVNALRYRGGQQGGPA</sequence>
<dbReference type="InterPro" id="IPR036390">
    <property type="entry name" value="WH_DNA-bd_sf"/>
</dbReference>
<dbReference type="InterPro" id="IPR058163">
    <property type="entry name" value="LysR-type_TF_proteobact-type"/>
</dbReference>
<dbReference type="PANTHER" id="PTHR30537:SF1">
    <property type="entry name" value="HTH-TYPE TRANSCRIPTIONAL REGULATOR PGRR"/>
    <property type="match status" value="1"/>
</dbReference>
<feature type="domain" description="HTH lysR-type" evidence="5">
    <location>
        <begin position="1"/>
        <end position="60"/>
    </location>
</feature>
<accession>A0ABU1FD66</accession>
<dbReference type="SUPFAM" id="SSF46785">
    <property type="entry name" value="Winged helix' DNA-binding domain"/>
    <property type="match status" value="1"/>
</dbReference>
<keyword evidence="4" id="KW-0804">Transcription</keyword>
<dbReference type="InterPro" id="IPR005119">
    <property type="entry name" value="LysR_subst-bd"/>
</dbReference>
<name>A0ABU1FD66_9RHOB</name>
<evidence type="ECO:0000259" key="5">
    <source>
        <dbReference type="PROSITE" id="PS50931"/>
    </source>
</evidence>
<dbReference type="Gene3D" id="1.10.10.10">
    <property type="entry name" value="Winged helix-like DNA-binding domain superfamily/Winged helix DNA-binding domain"/>
    <property type="match status" value="1"/>
</dbReference>
<keyword evidence="7" id="KW-1185">Reference proteome</keyword>
<comment type="similarity">
    <text evidence="1">Belongs to the LysR transcriptional regulatory family.</text>
</comment>
<proteinExistence type="inferred from homology"/>
<dbReference type="EMBL" id="JAVKPH010000035">
    <property type="protein sequence ID" value="MDR5654822.1"/>
    <property type="molecule type" value="Genomic_DNA"/>
</dbReference>
<dbReference type="Pfam" id="PF03466">
    <property type="entry name" value="LysR_substrate"/>
    <property type="match status" value="1"/>
</dbReference>
<dbReference type="Proteomes" id="UP001247754">
    <property type="component" value="Unassembled WGS sequence"/>
</dbReference>
<gene>
    <name evidence="6" type="ORF">RGD00_19605</name>
</gene>
<evidence type="ECO:0000256" key="3">
    <source>
        <dbReference type="ARBA" id="ARBA00023125"/>
    </source>
</evidence>
<evidence type="ECO:0000256" key="1">
    <source>
        <dbReference type="ARBA" id="ARBA00009437"/>
    </source>
</evidence>
<dbReference type="RefSeq" id="WP_310458968.1">
    <property type="nucleotide sequence ID" value="NZ_JAVKPH010000035.1"/>
</dbReference>
<dbReference type="PRINTS" id="PR00039">
    <property type="entry name" value="HTHLYSR"/>
</dbReference>
<evidence type="ECO:0000256" key="4">
    <source>
        <dbReference type="ARBA" id="ARBA00023163"/>
    </source>
</evidence>
<dbReference type="PANTHER" id="PTHR30537">
    <property type="entry name" value="HTH-TYPE TRANSCRIPTIONAL REGULATOR"/>
    <property type="match status" value="1"/>
</dbReference>
<comment type="caution">
    <text evidence="6">The sequence shown here is derived from an EMBL/GenBank/DDBJ whole genome shotgun (WGS) entry which is preliminary data.</text>
</comment>
<dbReference type="CDD" id="cd08474">
    <property type="entry name" value="PBP2_CrgA_like_5"/>
    <property type="match status" value="1"/>
</dbReference>
<reference evidence="6 7" key="1">
    <citation type="submission" date="2023-09" db="EMBL/GenBank/DDBJ databases">
        <title>Xinfangfangia sedmenti sp. nov., isolated the sedment.</title>
        <authorList>
            <person name="Xu L."/>
        </authorList>
    </citation>
    <scope>NUCLEOTIDE SEQUENCE [LARGE SCALE GENOMIC DNA]</scope>
    <source>
        <strain evidence="6 7">LG-4</strain>
    </source>
</reference>